<dbReference type="Proteomes" id="UP000281553">
    <property type="component" value="Unassembled WGS sequence"/>
</dbReference>
<organism evidence="1 2">
    <name type="scientific">Dibothriocephalus latus</name>
    <name type="common">Fish tapeworm</name>
    <name type="synonym">Diphyllobothrium latum</name>
    <dbReference type="NCBI Taxonomy" id="60516"/>
    <lineage>
        <taxon>Eukaryota</taxon>
        <taxon>Metazoa</taxon>
        <taxon>Spiralia</taxon>
        <taxon>Lophotrochozoa</taxon>
        <taxon>Platyhelminthes</taxon>
        <taxon>Cestoda</taxon>
        <taxon>Eucestoda</taxon>
        <taxon>Diphyllobothriidea</taxon>
        <taxon>Diphyllobothriidae</taxon>
        <taxon>Dibothriocephalus</taxon>
    </lineage>
</organism>
<evidence type="ECO:0000313" key="2">
    <source>
        <dbReference type="Proteomes" id="UP000281553"/>
    </source>
</evidence>
<accession>A0A3P7LTN7</accession>
<protein>
    <submittedName>
        <fullName evidence="1">Uncharacterized protein</fullName>
    </submittedName>
</protein>
<reference evidence="1 2" key="1">
    <citation type="submission" date="2018-11" db="EMBL/GenBank/DDBJ databases">
        <authorList>
            <consortium name="Pathogen Informatics"/>
        </authorList>
    </citation>
    <scope>NUCLEOTIDE SEQUENCE [LARGE SCALE GENOMIC DNA]</scope>
</reference>
<gene>
    <name evidence="1" type="ORF">DILT_LOCUS10174</name>
</gene>
<dbReference type="EMBL" id="UYRU01058971">
    <property type="protein sequence ID" value="VDN14343.1"/>
    <property type="molecule type" value="Genomic_DNA"/>
</dbReference>
<keyword evidence="2" id="KW-1185">Reference proteome</keyword>
<dbReference type="AlphaFoldDB" id="A0A3P7LTN7"/>
<proteinExistence type="predicted"/>
<name>A0A3P7LTN7_DIBLA</name>
<evidence type="ECO:0000313" key="1">
    <source>
        <dbReference type="EMBL" id="VDN14343.1"/>
    </source>
</evidence>
<sequence length="150" mass="16311">MDHSYLPAVVNLTDADHSDLGIMCVFELQPDSPREVIPSRTYFLVDIRDVQLNSSDDWRIIDLVNKKRTDAIAKFSSAFAAASAIGVVTTEDSTGMYRFLAVGNISLVMAVTSNVSYIVSPLIPTSEVRFAVAATSTLDNILSKVLSEPP</sequence>